<dbReference type="RefSeq" id="WP_348538950.1">
    <property type="nucleotide sequence ID" value="NZ_JARXVH010000014.1"/>
</dbReference>
<evidence type="ECO:0000313" key="2">
    <source>
        <dbReference type="Proteomes" id="UP001160499"/>
    </source>
</evidence>
<protein>
    <submittedName>
        <fullName evidence="1">Uncharacterized protein</fullName>
    </submittedName>
</protein>
<gene>
    <name evidence="1" type="ORF">M2283_007247</name>
</gene>
<evidence type="ECO:0000313" key="1">
    <source>
        <dbReference type="EMBL" id="MDH6219908.1"/>
    </source>
</evidence>
<proteinExistence type="predicted"/>
<reference evidence="1 2" key="1">
    <citation type="submission" date="2023-04" db="EMBL/GenBank/DDBJ databases">
        <title>Forest soil microbial communities from Buena Vista Peninsula, Colon Province, Panama.</title>
        <authorList>
            <person name="Bouskill N."/>
        </authorList>
    </citation>
    <scope>NUCLEOTIDE SEQUENCE [LARGE SCALE GENOMIC DNA]</scope>
    <source>
        <strain evidence="1 2">GGS1</strain>
    </source>
</reference>
<organism evidence="1 2">
    <name type="scientific">Streptomyces pseudovenezuelae</name>
    <dbReference type="NCBI Taxonomy" id="67350"/>
    <lineage>
        <taxon>Bacteria</taxon>
        <taxon>Bacillati</taxon>
        <taxon>Actinomycetota</taxon>
        <taxon>Actinomycetes</taxon>
        <taxon>Kitasatosporales</taxon>
        <taxon>Streptomycetaceae</taxon>
        <taxon>Streptomyces</taxon>
        <taxon>Streptomyces aurantiacus group</taxon>
    </lineage>
</organism>
<name>A0ABT6LUC6_9ACTN</name>
<comment type="caution">
    <text evidence="1">The sequence shown here is derived from an EMBL/GenBank/DDBJ whole genome shotgun (WGS) entry which is preliminary data.</text>
</comment>
<dbReference type="Proteomes" id="UP001160499">
    <property type="component" value="Unassembled WGS sequence"/>
</dbReference>
<dbReference type="EMBL" id="JARXVH010000014">
    <property type="protein sequence ID" value="MDH6219908.1"/>
    <property type="molecule type" value="Genomic_DNA"/>
</dbReference>
<sequence length="61" mass="7044">MIASSQACFHAREYDEAAIPFPRSLENSQPSFAVPKLLQVLTEQPHHRRRYRHGAHFAADR</sequence>
<keyword evidence="2" id="KW-1185">Reference proteome</keyword>
<accession>A0ABT6LUC6</accession>